<dbReference type="Proteomes" id="UP000242560">
    <property type="component" value="Unassembled WGS sequence"/>
</dbReference>
<evidence type="ECO:0000256" key="2">
    <source>
        <dbReference type="ARBA" id="ARBA00022448"/>
    </source>
</evidence>
<dbReference type="InterPro" id="IPR039426">
    <property type="entry name" value="TonB-dep_rcpt-like"/>
</dbReference>
<dbReference type="GO" id="GO:0044718">
    <property type="term" value="P:siderophore transmembrane transport"/>
    <property type="evidence" value="ECO:0007669"/>
    <property type="project" value="TreeGrafter"/>
</dbReference>
<dbReference type="InterPro" id="IPR012910">
    <property type="entry name" value="Plug_dom"/>
</dbReference>
<dbReference type="SUPFAM" id="SSF56935">
    <property type="entry name" value="Porins"/>
    <property type="match status" value="1"/>
</dbReference>
<proteinExistence type="predicted"/>
<evidence type="ECO:0000256" key="4">
    <source>
        <dbReference type="ARBA" id="ARBA00022692"/>
    </source>
</evidence>
<evidence type="ECO:0000313" key="10">
    <source>
        <dbReference type="Proteomes" id="UP000242560"/>
    </source>
</evidence>
<organism evidence="9 10">
    <name type="scientific">Kaistella treverensis</name>
    <dbReference type="NCBI Taxonomy" id="631455"/>
    <lineage>
        <taxon>Bacteria</taxon>
        <taxon>Pseudomonadati</taxon>
        <taxon>Bacteroidota</taxon>
        <taxon>Flavobacteriia</taxon>
        <taxon>Flavobacteriales</taxon>
        <taxon>Weeksellaceae</taxon>
        <taxon>Chryseobacterium group</taxon>
        <taxon>Kaistella</taxon>
    </lineage>
</organism>
<feature type="domain" description="TonB-dependent receptor plug" evidence="8">
    <location>
        <begin position="46"/>
        <end position="134"/>
    </location>
</feature>
<evidence type="ECO:0000256" key="5">
    <source>
        <dbReference type="ARBA" id="ARBA00023136"/>
    </source>
</evidence>
<accession>A0A1I3LQD5</accession>
<name>A0A1I3LQD5_9FLAO</name>
<evidence type="ECO:0000259" key="8">
    <source>
        <dbReference type="Pfam" id="PF07715"/>
    </source>
</evidence>
<dbReference type="EMBL" id="FORQ01000002">
    <property type="protein sequence ID" value="SFI87004.1"/>
    <property type="molecule type" value="Genomic_DNA"/>
</dbReference>
<evidence type="ECO:0000313" key="9">
    <source>
        <dbReference type="EMBL" id="SFI87004.1"/>
    </source>
</evidence>
<evidence type="ECO:0000256" key="1">
    <source>
        <dbReference type="ARBA" id="ARBA00004571"/>
    </source>
</evidence>
<dbReference type="GO" id="GO:0009279">
    <property type="term" value="C:cell outer membrane"/>
    <property type="evidence" value="ECO:0007669"/>
    <property type="project" value="UniProtKB-SubCell"/>
</dbReference>
<gene>
    <name evidence="9" type="ORF">SAMN05421638_1279</name>
</gene>
<dbReference type="Pfam" id="PF07715">
    <property type="entry name" value="Plug"/>
    <property type="match status" value="1"/>
</dbReference>
<dbReference type="AlphaFoldDB" id="A0A1I3LQD5"/>
<keyword evidence="4" id="KW-0812">Transmembrane</keyword>
<keyword evidence="5" id="KW-0472">Membrane</keyword>
<feature type="chain" id="PRO_5015355890" evidence="7">
    <location>
        <begin position="20"/>
        <end position="662"/>
    </location>
</feature>
<sequence>MKNLIFLPCFALFSLNINAQLQLDSGNLHHIQEVIVIGTAKLSAKENKPLGSIDEYLQKSAKVDMIKRGAYAWEPQINGLPTERTLVTIDGMRIFGACTDKMDPITSYVEISNLQEAEISSGQGGACHGNTIGGSIDLKRNKSVFGKEQWNFNLNTGFESVNLQKIFGAGAKYKTAQFYSDVNFMLRDAENYKAGNNQEIPYSQFKKMNISAISGAKIAENKLLEASIIYDKATDVGYPALPMDVSLAEALITSLKFQVLPQNDFLKSWETKIYYNTITHRMDDTKRPDTQIHMDMPGWSTTVGYYSQLKFAAKQHNFLLNGTGYYNKSRAEMTMYPNDKTEKLMFMLTWPEVGTLAHTVFLEDKIQINEHSDVKFSASATLHQNKVESDFGLSSLQIFYPEMNAEKTRFLKSLAANYNFEKNGFEAGFGLGYGDRAPSVSEGYGFYLFNSFEKFDYIGSPGLKNETSFEANAFLGLKQKNYKLKLASSYFKISDYIVGNIVQGLVPMTIGARGLKKYSALESADVFNISLNADFQLLELLRWNSQIVYLRGKDSDGQNLPFMSPLSYQSSLRFAQNKFSTEASVSGNSKHRNFAANYGESETPAYFIVNLNAGYNFSFGKTKLFAKAGVENLLNRYYTSYADWNHLPRPGRNFYLNLNFSL</sequence>
<dbReference type="PANTHER" id="PTHR30069:SF49">
    <property type="entry name" value="OUTER MEMBRANE PROTEIN C"/>
    <property type="match status" value="1"/>
</dbReference>
<protein>
    <submittedName>
        <fullName evidence="9">Iron complex outermembrane recepter protein</fullName>
    </submittedName>
</protein>
<dbReference type="InterPro" id="IPR036942">
    <property type="entry name" value="Beta-barrel_TonB_sf"/>
</dbReference>
<dbReference type="RefSeq" id="WP_089819589.1">
    <property type="nucleotide sequence ID" value="NZ_FORQ01000002.1"/>
</dbReference>
<dbReference type="GO" id="GO:0015344">
    <property type="term" value="F:siderophore uptake transmembrane transporter activity"/>
    <property type="evidence" value="ECO:0007669"/>
    <property type="project" value="TreeGrafter"/>
</dbReference>
<dbReference type="Gene3D" id="2.40.170.20">
    <property type="entry name" value="TonB-dependent receptor, beta-barrel domain"/>
    <property type="match status" value="1"/>
</dbReference>
<evidence type="ECO:0000256" key="6">
    <source>
        <dbReference type="ARBA" id="ARBA00023237"/>
    </source>
</evidence>
<dbReference type="PANTHER" id="PTHR30069">
    <property type="entry name" value="TONB-DEPENDENT OUTER MEMBRANE RECEPTOR"/>
    <property type="match status" value="1"/>
</dbReference>
<keyword evidence="10" id="KW-1185">Reference proteome</keyword>
<dbReference type="InterPro" id="IPR037066">
    <property type="entry name" value="Plug_dom_sf"/>
</dbReference>
<dbReference type="Gene3D" id="2.170.130.10">
    <property type="entry name" value="TonB-dependent receptor, plug domain"/>
    <property type="match status" value="1"/>
</dbReference>
<evidence type="ECO:0000256" key="3">
    <source>
        <dbReference type="ARBA" id="ARBA00022452"/>
    </source>
</evidence>
<keyword evidence="6" id="KW-0998">Cell outer membrane</keyword>
<comment type="subcellular location">
    <subcellularLocation>
        <location evidence="1">Cell outer membrane</location>
        <topology evidence="1">Multi-pass membrane protein</topology>
    </subcellularLocation>
</comment>
<feature type="signal peptide" evidence="7">
    <location>
        <begin position="1"/>
        <end position="19"/>
    </location>
</feature>
<keyword evidence="3" id="KW-1134">Transmembrane beta strand</keyword>
<keyword evidence="2" id="KW-0813">Transport</keyword>
<evidence type="ECO:0000256" key="7">
    <source>
        <dbReference type="SAM" id="SignalP"/>
    </source>
</evidence>
<reference evidence="10" key="1">
    <citation type="submission" date="2016-10" db="EMBL/GenBank/DDBJ databases">
        <authorList>
            <person name="Varghese N."/>
            <person name="Submissions S."/>
        </authorList>
    </citation>
    <scope>NUCLEOTIDE SEQUENCE [LARGE SCALE GENOMIC DNA]</scope>
    <source>
        <strain evidence="10">DSM 22251</strain>
    </source>
</reference>
<keyword evidence="7" id="KW-0732">Signal</keyword>